<accession>A0A6G1QVA6</accession>
<proteinExistence type="predicted"/>
<gene>
    <name evidence="1" type="ORF">EXN66_Car022119</name>
</gene>
<reference evidence="1 2" key="1">
    <citation type="submission" date="2019-02" db="EMBL/GenBank/DDBJ databases">
        <title>Opniocepnalus argus genome.</title>
        <authorList>
            <person name="Zhou C."/>
            <person name="Xiao S."/>
        </authorList>
    </citation>
    <scope>NUCLEOTIDE SEQUENCE [LARGE SCALE GENOMIC DNA]</scope>
    <source>
        <strain evidence="1">OARG1902GOOAL</strain>
        <tissue evidence="1">Muscle</tissue>
    </source>
</reference>
<dbReference type="Proteomes" id="UP000503349">
    <property type="component" value="Chromosome 23"/>
</dbReference>
<reference evidence="2" key="2">
    <citation type="submission" date="2019-02" db="EMBL/GenBank/DDBJ databases">
        <title>Opniocepnalus argus Var Kimnra genome.</title>
        <authorList>
            <person name="Zhou C."/>
            <person name="Xiao S."/>
        </authorList>
    </citation>
    <scope>NUCLEOTIDE SEQUENCE [LARGE SCALE GENOMIC DNA]</scope>
</reference>
<name>A0A6G1QVA6_CHAAH</name>
<protein>
    <submittedName>
        <fullName evidence="1">Uncharacterized protein</fullName>
    </submittedName>
</protein>
<keyword evidence="2" id="KW-1185">Reference proteome</keyword>
<dbReference type="AlphaFoldDB" id="A0A6G1QVA6"/>
<organism evidence="1 2">
    <name type="scientific">Channa argus</name>
    <name type="common">Northern snakehead</name>
    <name type="synonym">Ophicephalus argus</name>
    <dbReference type="NCBI Taxonomy" id="215402"/>
    <lineage>
        <taxon>Eukaryota</taxon>
        <taxon>Metazoa</taxon>
        <taxon>Chordata</taxon>
        <taxon>Craniata</taxon>
        <taxon>Vertebrata</taxon>
        <taxon>Euteleostomi</taxon>
        <taxon>Actinopterygii</taxon>
        <taxon>Neopterygii</taxon>
        <taxon>Teleostei</taxon>
        <taxon>Neoteleostei</taxon>
        <taxon>Acanthomorphata</taxon>
        <taxon>Anabantaria</taxon>
        <taxon>Anabantiformes</taxon>
        <taxon>Channoidei</taxon>
        <taxon>Channidae</taxon>
        <taxon>Channa</taxon>
    </lineage>
</organism>
<evidence type="ECO:0000313" key="1">
    <source>
        <dbReference type="EMBL" id="KAF3706427.1"/>
    </source>
</evidence>
<evidence type="ECO:0000313" key="2">
    <source>
        <dbReference type="Proteomes" id="UP000503349"/>
    </source>
</evidence>
<dbReference type="EMBL" id="CM015734">
    <property type="protein sequence ID" value="KAF3706427.1"/>
    <property type="molecule type" value="Genomic_DNA"/>
</dbReference>
<sequence length="53" mass="5657">MEDLPTNNTKLLIYSTPPAIVGQVIKGFEVLWDLGDIASACALNGSNVCTEPH</sequence>